<protein>
    <submittedName>
        <fullName evidence="4">Ca-activated chloride channel family protein</fullName>
    </submittedName>
</protein>
<gene>
    <name evidence="4" type="ORF">DFR28_101590</name>
</gene>
<dbReference type="InterPro" id="IPR002035">
    <property type="entry name" value="VWF_A"/>
</dbReference>
<dbReference type="EMBL" id="QNRT01000001">
    <property type="protein sequence ID" value="RBP53205.1"/>
    <property type="molecule type" value="Genomic_DNA"/>
</dbReference>
<accession>A0A395JRL5</accession>
<feature type="signal peptide" evidence="2">
    <location>
        <begin position="1"/>
        <end position="30"/>
    </location>
</feature>
<proteinExistence type="predicted"/>
<evidence type="ECO:0000259" key="3">
    <source>
        <dbReference type="PROSITE" id="PS50234"/>
    </source>
</evidence>
<dbReference type="Proteomes" id="UP000253083">
    <property type="component" value="Unassembled WGS sequence"/>
</dbReference>
<dbReference type="InterPro" id="IPR051266">
    <property type="entry name" value="CLCR"/>
</dbReference>
<organism evidence="4 5">
    <name type="scientific">Arenicella xantha</name>
    <dbReference type="NCBI Taxonomy" id="644221"/>
    <lineage>
        <taxon>Bacteria</taxon>
        <taxon>Pseudomonadati</taxon>
        <taxon>Pseudomonadota</taxon>
        <taxon>Gammaproteobacteria</taxon>
        <taxon>Arenicellales</taxon>
        <taxon>Arenicellaceae</taxon>
        <taxon>Arenicella</taxon>
    </lineage>
</organism>
<dbReference type="Gene3D" id="3.40.50.410">
    <property type="entry name" value="von Willebrand factor, type A domain"/>
    <property type="match status" value="1"/>
</dbReference>
<dbReference type="InParanoid" id="A0A395JRL5"/>
<keyword evidence="2" id="KW-0732">Signal</keyword>
<keyword evidence="5" id="KW-1185">Reference proteome</keyword>
<feature type="region of interest" description="Disordered" evidence="1">
    <location>
        <begin position="441"/>
        <end position="470"/>
    </location>
</feature>
<sequence>MMYQMMNNKATSLRLLATLMVTFSCGISQATQARPNTNENQKVRVESGLATPVMEAGRMQNAYIRVSLTGYEMPDLAARAPLNVALVLDQSSSMSGDKIQRAKEAAILAVSKLSSNDVVSIITYDSTVNVLVPATRVTDKDRFYTAIESIRAAGSTALFAGTSKGAFEVRKYLDRERVNRVVLLSDGMANIGPDSPSALGQLGKSLAKEGMSVSTIGLGLGYNEDLMTQLANYSDGNHEFVENSADLARVFDKEFGDAMSVVAQNVQIEIICEDGVQPIRIVGRDGSIIGNRVVTSMNQLYSAQQNYVVLEVAVPASKAGQQRQVASVKVTYDNMANQQSETANNSIAATFTRSTQEVKQAIDKVAYESAIEQVANEQAAQAVELRDKGDIIGAQAALKSNAAFLDDAAGLIESPKLEQQSLESLEEVQVVGQQGSWNKNRKLLKEKNYKRSKQQSLRSSSSSQDQSGQE</sequence>
<dbReference type="PANTHER" id="PTHR10579">
    <property type="entry name" value="CALCIUM-ACTIVATED CHLORIDE CHANNEL REGULATOR"/>
    <property type="match status" value="1"/>
</dbReference>
<comment type="caution">
    <text evidence="4">The sequence shown here is derived from an EMBL/GenBank/DDBJ whole genome shotgun (WGS) entry which is preliminary data.</text>
</comment>
<evidence type="ECO:0000313" key="5">
    <source>
        <dbReference type="Proteomes" id="UP000253083"/>
    </source>
</evidence>
<dbReference type="PANTHER" id="PTHR10579:SF43">
    <property type="entry name" value="ZINC FINGER (C3HC4-TYPE RING FINGER) FAMILY PROTEIN"/>
    <property type="match status" value="1"/>
</dbReference>
<dbReference type="SUPFAM" id="SSF53300">
    <property type="entry name" value="vWA-like"/>
    <property type="match status" value="1"/>
</dbReference>
<feature type="compositionally biased region" description="Low complexity" evidence="1">
    <location>
        <begin position="454"/>
        <end position="470"/>
    </location>
</feature>
<dbReference type="SMART" id="SM00327">
    <property type="entry name" value="VWA"/>
    <property type="match status" value="1"/>
</dbReference>
<feature type="chain" id="PRO_5017416347" evidence="2">
    <location>
        <begin position="31"/>
        <end position="470"/>
    </location>
</feature>
<dbReference type="AlphaFoldDB" id="A0A395JRL5"/>
<evidence type="ECO:0000313" key="4">
    <source>
        <dbReference type="EMBL" id="RBP53205.1"/>
    </source>
</evidence>
<evidence type="ECO:0000256" key="1">
    <source>
        <dbReference type="SAM" id="MobiDB-lite"/>
    </source>
</evidence>
<dbReference type="Pfam" id="PF00092">
    <property type="entry name" value="VWA"/>
    <property type="match status" value="1"/>
</dbReference>
<dbReference type="PROSITE" id="PS50234">
    <property type="entry name" value="VWFA"/>
    <property type="match status" value="1"/>
</dbReference>
<reference evidence="4 5" key="1">
    <citation type="submission" date="2018-06" db="EMBL/GenBank/DDBJ databases">
        <title>Genomic Encyclopedia of Type Strains, Phase IV (KMG-IV): sequencing the most valuable type-strain genomes for metagenomic binning, comparative biology and taxonomic classification.</title>
        <authorList>
            <person name="Goeker M."/>
        </authorList>
    </citation>
    <scope>NUCLEOTIDE SEQUENCE [LARGE SCALE GENOMIC DNA]</scope>
    <source>
        <strain evidence="4 5">DSM 24032</strain>
    </source>
</reference>
<feature type="domain" description="VWFA" evidence="3">
    <location>
        <begin position="83"/>
        <end position="259"/>
    </location>
</feature>
<name>A0A395JRL5_9GAMM</name>
<dbReference type="InterPro" id="IPR036465">
    <property type="entry name" value="vWFA_dom_sf"/>
</dbReference>
<evidence type="ECO:0000256" key="2">
    <source>
        <dbReference type="SAM" id="SignalP"/>
    </source>
</evidence>